<dbReference type="AlphaFoldDB" id="X1C8E9"/>
<dbReference type="EMBL" id="BART01021743">
    <property type="protein sequence ID" value="GAH03652.1"/>
    <property type="molecule type" value="Genomic_DNA"/>
</dbReference>
<comment type="caution">
    <text evidence="1">The sequence shown here is derived from an EMBL/GenBank/DDBJ whole genome shotgun (WGS) entry which is preliminary data.</text>
</comment>
<feature type="non-terminal residue" evidence="1">
    <location>
        <position position="158"/>
    </location>
</feature>
<organism evidence="1">
    <name type="scientific">marine sediment metagenome</name>
    <dbReference type="NCBI Taxonomy" id="412755"/>
    <lineage>
        <taxon>unclassified sequences</taxon>
        <taxon>metagenomes</taxon>
        <taxon>ecological metagenomes</taxon>
    </lineage>
</organism>
<accession>X1C8E9</accession>
<proteinExistence type="predicted"/>
<name>X1C8E9_9ZZZZ</name>
<gene>
    <name evidence="1" type="ORF">S01H4_40005</name>
</gene>
<sequence length="158" mass="17610">MPERKPEPVLNSMLPIVGVVPGAGGINNPMLAAQAAASQVAYLRRPLPVNAPYIRHQLTFEYKADQLLAHHLSSGIDLIKFTTPGDQRLRYAGQTVTVNIPQLGLYNALFYMTMIHHIIEPYFDVSEGYGFDWVTEVEAVPINGVTYDMGRLRGWTNI</sequence>
<reference evidence="1" key="1">
    <citation type="journal article" date="2014" name="Front. Microbiol.">
        <title>High frequency of phylogenetically diverse reductive dehalogenase-homologous genes in deep subseafloor sedimentary metagenomes.</title>
        <authorList>
            <person name="Kawai M."/>
            <person name="Futagami T."/>
            <person name="Toyoda A."/>
            <person name="Takaki Y."/>
            <person name="Nishi S."/>
            <person name="Hori S."/>
            <person name="Arai W."/>
            <person name="Tsubouchi T."/>
            <person name="Morono Y."/>
            <person name="Uchiyama I."/>
            <person name="Ito T."/>
            <person name="Fujiyama A."/>
            <person name="Inagaki F."/>
            <person name="Takami H."/>
        </authorList>
    </citation>
    <scope>NUCLEOTIDE SEQUENCE</scope>
    <source>
        <strain evidence="1">Expedition CK06-06</strain>
    </source>
</reference>
<protein>
    <submittedName>
        <fullName evidence="1">Uncharacterized protein</fullName>
    </submittedName>
</protein>
<evidence type="ECO:0000313" key="1">
    <source>
        <dbReference type="EMBL" id="GAH03652.1"/>
    </source>
</evidence>